<dbReference type="CDD" id="cd05233">
    <property type="entry name" value="SDR_c"/>
    <property type="match status" value="1"/>
</dbReference>
<evidence type="ECO:0008006" key="5">
    <source>
        <dbReference type="Google" id="ProtNLM"/>
    </source>
</evidence>
<comment type="similarity">
    <text evidence="1">Belongs to the short-chain dehydrogenases/reductases (SDR) family.</text>
</comment>
<keyword evidence="2" id="KW-0560">Oxidoreductase</keyword>
<reference evidence="3" key="1">
    <citation type="submission" date="2023-08" db="EMBL/GenBank/DDBJ databases">
        <title>Black Yeasts Isolated from many extreme environments.</title>
        <authorList>
            <person name="Coleine C."/>
            <person name="Stajich J.E."/>
            <person name="Selbmann L."/>
        </authorList>
    </citation>
    <scope>NUCLEOTIDE SEQUENCE</scope>
    <source>
        <strain evidence="3">CCFEE 5810</strain>
    </source>
</reference>
<dbReference type="PANTHER" id="PTHR42760">
    <property type="entry name" value="SHORT-CHAIN DEHYDROGENASES/REDUCTASES FAMILY MEMBER"/>
    <property type="match status" value="1"/>
</dbReference>
<dbReference type="InterPro" id="IPR036291">
    <property type="entry name" value="NAD(P)-bd_dom_sf"/>
</dbReference>
<proteinExistence type="inferred from homology"/>
<gene>
    <name evidence="3" type="ORF">LTR97_006187</name>
</gene>
<evidence type="ECO:0000256" key="2">
    <source>
        <dbReference type="ARBA" id="ARBA00023002"/>
    </source>
</evidence>
<evidence type="ECO:0000313" key="4">
    <source>
        <dbReference type="Proteomes" id="UP001310594"/>
    </source>
</evidence>
<dbReference type="AlphaFoldDB" id="A0AAN7WBC8"/>
<dbReference type="SUPFAM" id="SSF51735">
    <property type="entry name" value="NAD(P)-binding Rossmann-fold domains"/>
    <property type="match status" value="1"/>
</dbReference>
<comment type="caution">
    <text evidence="3">The sequence shown here is derived from an EMBL/GenBank/DDBJ whole genome shotgun (WGS) entry which is preliminary data.</text>
</comment>
<name>A0AAN7WBC8_9PEZI</name>
<protein>
    <recommendedName>
        <fullName evidence="5">NAD(P)-binding protein</fullName>
    </recommendedName>
</protein>
<dbReference type="InterPro" id="IPR002347">
    <property type="entry name" value="SDR_fam"/>
</dbReference>
<dbReference type="PRINTS" id="PR00081">
    <property type="entry name" value="GDHRDH"/>
</dbReference>
<accession>A0AAN7WBC8</accession>
<organism evidence="3 4">
    <name type="scientific">Elasticomyces elasticus</name>
    <dbReference type="NCBI Taxonomy" id="574655"/>
    <lineage>
        <taxon>Eukaryota</taxon>
        <taxon>Fungi</taxon>
        <taxon>Dikarya</taxon>
        <taxon>Ascomycota</taxon>
        <taxon>Pezizomycotina</taxon>
        <taxon>Dothideomycetes</taxon>
        <taxon>Dothideomycetidae</taxon>
        <taxon>Mycosphaerellales</taxon>
        <taxon>Teratosphaeriaceae</taxon>
        <taxon>Elasticomyces</taxon>
    </lineage>
</organism>
<evidence type="ECO:0000256" key="1">
    <source>
        <dbReference type="ARBA" id="ARBA00006484"/>
    </source>
</evidence>
<dbReference type="PANTHER" id="PTHR42760:SF37">
    <property type="entry name" value="CLAVALDEHYDE DEHYDROGENASE"/>
    <property type="match status" value="1"/>
</dbReference>
<dbReference type="Pfam" id="PF00106">
    <property type="entry name" value="adh_short"/>
    <property type="match status" value="1"/>
</dbReference>
<evidence type="ECO:0000313" key="3">
    <source>
        <dbReference type="EMBL" id="KAK5700053.1"/>
    </source>
</evidence>
<dbReference type="Gene3D" id="3.40.50.720">
    <property type="entry name" value="NAD(P)-binding Rossmann-like Domain"/>
    <property type="match status" value="1"/>
</dbReference>
<dbReference type="GO" id="GO:0016616">
    <property type="term" value="F:oxidoreductase activity, acting on the CH-OH group of donors, NAD or NADP as acceptor"/>
    <property type="evidence" value="ECO:0007669"/>
    <property type="project" value="TreeGrafter"/>
</dbReference>
<sequence length="305" mass="32842">MSTARDDPSLAYTIPFQLTKKIHRRVPDALQPEKAENSQAGKIIVITGGGSGIGAASANVWVRAGAEGVVIVGRRKERLEQTARSLEALGKGTKILAIPADSTIEKDMLHVYSTVNKTFGRPADVVLANAGALSAIKPLGEEEASEWWRIYQVNVLGLHHTVACWIKTQPFPKNPVGTVINVSSGLEGLVSPGLSAYSTSKFAGHRYMEYLAAEYPSIRAFTLMPGIVPTDLADPQFLQYALDEGEQTGALALYLASPRGDYLKGSLTSINWDLEEMEARKSDIEQGLLKLKWVPILPASGGSGI</sequence>
<dbReference type="EMBL" id="JAVRQU010000008">
    <property type="protein sequence ID" value="KAK5700053.1"/>
    <property type="molecule type" value="Genomic_DNA"/>
</dbReference>
<dbReference type="Proteomes" id="UP001310594">
    <property type="component" value="Unassembled WGS sequence"/>
</dbReference>